<dbReference type="RefSeq" id="WP_100294689.1">
    <property type="nucleotide sequence ID" value="NZ_PGGC01000127.1"/>
</dbReference>
<keyword evidence="2" id="KW-1185">Reference proteome</keyword>
<proteinExistence type="predicted"/>
<dbReference type="OrthoDB" id="9816539at2"/>
<sequence length="210" mass="23798">MTTLLKQLTSILPPQMLLPSELLQLYQWVEDNGLIEEYDGFLYGRISNDWENTPDITLTASYQSSLKYWFDIPEIANEIASRLVIFAKSGMDSSMLGIWIDDDNCLKYVHLGSGSGSTLCCVIANSTIEFLTLISIGYRELGFVSDFTLTPEENGDEPQVNQRFIDWLKDNFNIKSPSNGANIVKNPAQLWDDETTDNFCAWCKKQIAKK</sequence>
<reference evidence="1 2" key="1">
    <citation type="submission" date="2017-11" db="EMBL/GenBank/DDBJ databases">
        <title>Draft genome sequence of environmental isolate Aeromonas cavernicola sp. nov. MDC 2508.</title>
        <authorList>
            <person name="Colston S.M."/>
            <person name="Navarro A."/>
            <person name="Martinez-Murcia A.J."/>
            <person name="Graf J."/>
        </authorList>
    </citation>
    <scope>NUCLEOTIDE SEQUENCE [LARGE SCALE GENOMIC DNA]</scope>
    <source>
        <strain evidence="1 2">MDC 2508</strain>
    </source>
</reference>
<comment type="caution">
    <text evidence="1">The sequence shown here is derived from an EMBL/GenBank/DDBJ whole genome shotgun (WGS) entry which is preliminary data.</text>
</comment>
<name>A0A2H9U2J1_9GAMM</name>
<dbReference type="Proteomes" id="UP000235861">
    <property type="component" value="Unassembled WGS sequence"/>
</dbReference>
<gene>
    <name evidence="1" type="ORF">CUC53_13780</name>
</gene>
<organism evidence="1 2">
    <name type="scientific">Aeromonas cavernicola</name>
    <dbReference type="NCBI Taxonomy" id="1006623"/>
    <lineage>
        <taxon>Bacteria</taxon>
        <taxon>Pseudomonadati</taxon>
        <taxon>Pseudomonadota</taxon>
        <taxon>Gammaproteobacteria</taxon>
        <taxon>Aeromonadales</taxon>
        <taxon>Aeromonadaceae</taxon>
        <taxon>Aeromonas</taxon>
    </lineage>
</organism>
<evidence type="ECO:0000313" key="2">
    <source>
        <dbReference type="Proteomes" id="UP000235861"/>
    </source>
</evidence>
<protein>
    <recommendedName>
        <fullName evidence="3">SMI1/KNR4 family protein</fullName>
    </recommendedName>
</protein>
<dbReference type="AlphaFoldDB" id="A0A2H9U2J1"/>
<evidence type="ECO:0008006" key="3">
    <source>
        <dbReference type="Google" id="ProtNLM"/>
    </source>
</evidence>
<evidence type="ECO:0000313" key="1">
    <source>
        <dbReference type="EMBL" id="PJG58220.1"/>
    </source>
</evidence>
<dbReference type="EMBL" id="PGGC01000127">
    <property type="protein sequence ID" value="PJG58220.1"/>
    <property type="molecule type" value="Genomic_DNA"/>
</dbReference>
<accession>A0A2H9U2J1</accession>